<comment type="caution">
    <text evidence="1">The sequence shown here is derived from an EMBL/GenBank/DDBJ whole genome shotgun (WGS) entry which is preliminary data.</text>
</comment>
<accession>A0ABV7N948</accession>
<dbReference type="Proteomes" id="UP001595681">
    <property type="component" value="Unassembled WGS sequence"/>
</dbReference>
<dbReference type="EMBL" id="JBHRVU010000004">
    <property type="protein sequence ID" value="MFC3440001.1"/>
    <property type="molecule type" value="Genomic_DNA"/>
</dbReference>
<protein>
    <submittedName>
        <fullName evidence="1">Uncharacterized protein</fullName>
    </submittedName>
</protein>
<keyword evidence="2" id="KW-1185">Reference proteome</keyword>
<name>A0ABV7N948_9SPHN</name>
<proteinExistence type="predicted"/>
<dbReference type="RefSeq" id="WP_380792747.1">
    <property type="nucleotide sequence ID" value="NZ_JBHRVU010000004.1"/>
</dbReference>
<sequence>MHWLSSHNRSEFLACPQLIRFEYGKGSDGFEPTLLIKGSTVLLKYVVLGARMQLAFAICEGRLLYALKVFDDGNDGGILWSIAERDAELNGIRGLVRGEPLVSFLFNELAVNVAWNDMPTLSGLDRLATWADSAALGRVDHAAMQATVSPMIDRLHQSGVSDDEWLVLEVGGRSDWKAVHNHFITAGASSSLIDLFDSDEGNQQEQLGVWLTDNLQPFDVYHSPQIPKGAGTRELIDILLSHEFGAVLIESKTLSILARERLPDRAKLKHDVSAHISKAFAQLRGAIRSLKSGVPVTSATGETLAIEREKPAHAIVLIPDLELVEDQAAYGIDFIRDFMTATGAFPHLLDISELLRVVQAAEMIAARGTTTTPIMAFDYYLTERAEKAVNAGTLCIEVLLRFADDTAEG</sequence>
<gene>
    <name evidence="1" type="ORF">ACFOKF_02105</name>
</gene>
<evidence type="ECO:0000313" key="2">
    <source>
        <dbReference type="Proteomes" id="UP001595681"/>
    </source>
</evidence>
<reference evidence="2" key="1">
    <citation type="journal article" date="2019" name="Int. J. Syst. Evol. Microbiol.">
        <title>The Global Catalogue of Microorganisms (GCM) 10K type strain sequencing project: providing services to taxonomists for standard genome sequencing and annotation.</title>
        <authorList>
            <consortium name="The Broad Institute Genomics Platform"/>
            <consortium name="The Broad Institute Genome Sequencing Center for Infectious Disease"/>
            <person name="Wu L."/>
            <person name="Ma J."/>
        </authorList>
    </citation>
    <scope>NUCLEOTIDE SEQUENCE [LARGE SCALE GENOMIC DNA]</scope>
    <source>
        <strain evidence="2">CCM 7491</strain>
    </source>
</reference>
<evidence type="ECO:0000313" key="1">
    <source>
        <dbReference type="EMBL" id="MFC3440001.1"/>
    </source>
</evidence>
<organism evidence="1 2">
    <name type="scientific">Sphingobium rhizovicinum</name>
    <dbReference type="NCBI Taxonomy" id="432308"/>
    <lineage>
        <taxon>Bacteria</taxon>
        <taxon>Pseudomonadati</taxon>
        <taxon>Pseudomonadota</taxon>
        <taxon>Alphaproteobacteria</taxon>
        <taxon>Sphingomonadales</taxon>
        <taxon>Sphingomonadaceae</taxon>
        <taxon>Sphingobium</taxon>
    </lineage>
</organism>